<keyword evidence="2" id="KW-0813">Transport</keyword>
<dbReference type="Pfam" id="PF03600">
    <property type="entry name" value="CitMHS"/>
    <property type="match status" value="1"/>
</dbReference>
<organism evidence="8 9">
    <name type="scientific">Eiseniibacteriota bacterium</name>
    <dbReference type="NCBI Taxonomy" id="2212470"/>
    <lineage>
        <taxon>Bacteria</taxon>
        <taxon>Candidatus Eiseniibacteriota</taxon>
    </lineage>
</organism>
<evidence type="ECO:0000259" key="7">
    <source>
        <dbReference type="Pfam" id="PF03600"/>
    </source>
</evidence>
<protein>
    <submittedName>
        <fullName evidence="8">Anion transporter</fullName>
    </submittedName>
</protein>
<feature type="transmembrane region" description="Helical" evidence="6">
    <location>
        <begin position="222"/>
        <end position="244"/>
    </location>
</feature>
<evidence type="ECO:0000256" key="6">
    <source>
        <dbReference type="SAM" id="Phobius"/>
    </source>
</evidence>
<feature type="transmembrane region" description="Helical" evidence="6">
    <location>
        <begin position="312"/>
        <end position="331"/>
    </location>
</feature>
<dbReference type="InterPro" id="IPR004680">
    <property type="entry name" value="Cit_transptr-like_dom"/>
</dbReference>
<dbReference type="InterPro" id="IPR031312">
    <property type="entry name" value="Na/sul_symport_CS"/>
</dbReference>
<feature type="transmembrane region" description="Helical" evidence="6">
    <location>
        <begin position="374"/>
        <end position="397"/>
    </location>
</feature>
<evidence type="ECO:0000256" key="4">
    <source>
        <dbReference type="ARBA" id="ARBA00022989"/>
    </source>
</evidence>
<evidence type="ECO:0000313" key="9">
    <source>
        <dbReference type="Proteomes" id="UP000319771"/>
    </source>
</evidence>
<feature type="transmembrane region" description="Helical" evidence="6">
    <location>
        <begin position="179"/>
        <end position="202"/>
    </location>
</feature>
<evidence type="ECO:0000256" key="3">
    <source>
        <dbReference type="ARBA" id="ARBA00022692"/>
    </source>
</evidence>
<feature type="transmembrane region" description="Helical" evidence="6">
    <location>
        <begin position="464"/>
        <end position="484"/>
    </location>
</feature>
<dbReference type="PANTHER" id="PTHR10283">
    <property type="entry name" value="SOLUTE CARRIER FAMILY 13 MEMBER"/>
    <property type="match status" value="1"/>
</dbReference>
<evidence type="ECO:0000256" key="2">
    <source>
        <dbReference type="ARBA" id="ARBA00022448"/>
    </source>
</evidence>
<dbReference type="PROSITE" id="PS01271">
    <property type="entry name" value="NA_SULFATE"/>
    <property type="match status" value="1"/>
</dbReference>
<evidence type="ECO:0000313" key="8">
    <source>
        <dbReference type="EMBL" id="TMQ69127.1"/>
    </source>
</evidence>
<feature type="transmembrane region" description="Helical" evidence="6">
    <location>
        <begin position="140"/>
        <end position="167"/>
    </location>
</feature>
<proteinExistence type="predicted"/>
<feature type="domain" description="Citrate transporter-like" evidence="7">
    <location>
        <begin position="62"/>
        <end position="433"/>
    </location>
</feature>
<dbReference type="Proteomes" id="UP000319771">
    <property type="component" value="Unassembled WGS sequence"/>
</dbReference>
<keyword evidence="3 6" id="KW-0812">Transmembrane</keyword>
<feature type="transmembrane region" description="Helical" evidence="6">
    <location>
        <begin position="70"/>
        <end position="89"/>
    </location>
</feature>
<comment type="caution">
    <text evidence="8">The sequence shown here is derived from an EMBL/GenBank/DDBJ whole genome shotgun (WGS) entry which is preliminary data.</text>
</comment>
<dbReference type="AlphaFoldDB" id="A0A538TZP7"/>
<gene>
    <name evidence="8" type="ORF">E6K81_15650</name>
</gene>
<reference evidence="8 9" key="1">
    <citation type="journal article" date="2019" name="Nat. Microbiol.">
        <title>Mediterranean grassland soil C-N compound turnover is dependent on rainfall and depth, and is mediated by genomically divergent microorganisms.</title>
        <authorList>
            <person name="Diamond S."/>
            <person name="Andeer P.F."/>
            <person name="Li Z."/>
            <person name="Crits-Christoph A."/>
            <person name="Burstein D."/>
            <person name="Anantharaman K."/>
            <person name="Lane K.R."/>
            <person name="Thomas B.C."/>
            <person name="Pan C."/>
            <person name="Northen T.R."/>
            <person name="Banfield J.F."/>
        </authorList>
    </citation>
    <scope>NUCLEOTIDE SEQUENCE [LARGE SCALE GENOMIC DNA]</scope>
    <source>
        <strain evidence="8">WS_11</strain>
    </source>
</reference>
<feature type="transmembrane region" description="Helical" evidence="6">
    <location>
        <begin position="273"/>
        <end position="292"/>
    </location>
</feature>
<evidence type="ECO:0000256" key="5">
    <source>
        <dbReference type="ARBA" id="ARBA00023136"/>
    </source>
</evidence>
<feature type="transmembrane region" description="Helical" evidence="6">
    <location>
        <begin position="20"/>
        <end position="40"/>
    </location>
</feature>
<sequence length="486" mass="50842">MSVPAPRQPGSPDSTEDIGYRYRLLPVLLCAAAALAVALIPMPGLPLKAHRTLIVLVAVGGLWMTESLPVAVAALLIPILGLLLGVTDVKSAFAGFGDPIVFLFFGTFLLTDAAGQHGLIQRLTRAVLGSEMVRRKPARLLWAIAFLGCGISAWMNNTATTAMLLPLALAAESFGSRRLLVAILLMTSYAPSLGGLATPVGTAPNLIGLRLLEQATGHRPSVAQWCAVFAPLAVLSTVLAAWWLQRGAGEAKHAGVTAVTHEKRPWSRAERTLVPLFVIVVLLWILPGILAGTPLQSTAWLKAWQARLPEPAVPVLGALALFLLPSGAHGGERILDIAVLRRVDWSTLLLFGGGLSLGAMMFDSGLAQALGQGIFRAMPVGGTYGIVLAATLMGVLVSEMTSNTASASLVVPVVLALAQAAHLDPVKPALAATVACSFGFMLPVSTPPNALVFATGRVRIREMVAWGLLLDVVGVALVSAWVTLLG</sequence>
<evidence type="ECO:0000256" key="1">
    <source>
        <dbReference type="ARBA" id="ARBA00004141"/>
    </source>
</evidence>
<name>A0A538TZP7_UNCEI</name>
<dbReference type="EMBL" id="VBPB01000338">
    <property type="protein sequence ID" value="TMQ69127.1"/>
    <property type="molecule type" value="Genomic_DNA"/>
</dbReference>
<feature type="transmembrane region" description="Helical" evidence="6">
    <location>
        <begin position="429"/>
        <end position="452"/>
    </location>
</feature>
<accession>A0A538TZP7</accession>
<dbReference type="GO" id="GO:0022857">
    <property type="term" value="F:transmembrane transporter activity"/>
    <property type="evidence" value="ECO:0007669"/>
    <property type="project" value="TreeGrafter"/>
</dbReference>
<feature type="transmembrane region" description="Helical" evidence="6">
    <location>
        <begin position="404"/>
        <end position="423"/>
    </location>
</feature>
<feature type="transmembrane region" description="Helical" evidence="6">
    <location>
        <begin position="343"/>
        <end position="362"/>
    </location>
</feature>
<keyword evidence="5 6" id="KW-0472">Membrane</keyword>
<keyword evidence="4 6" id="KW-1133">Transmembrane helix</keyword>
<comment type="subcellular location">
    <subcellularLocation>
        <location evidence="1">Membrane</location>
        <topology evidence="1">Multi-pass membrane protein</topology>
    </subcellularLocation>
</comment>
<dbReference type="PANTHER" id="PTHR10283:SF82">
    <property type="entry name" value="SOLUTE CARRIER FAMILY 13 MEMBER 2"/>
    <property type="match status" value="1"/>
</dbReference>
<dbReference type="GO" id="GO:0005886">
    <property type="term" value="C:plasma membrane"/>
    <property type="evidence" value="ECO:0007669"/>
    <property type="project" value="TreeGrafter"/>
</dbReference>